<dbReference type="GO" id="GO:0016812">
    <property type="term" value="F:hydrolase activity, acting on carbon-nitrogen (but not peptide) bonds, in cyclic amides"/>
    <property type="evidence" value="ECO:0007669"/>
    <property type="project" value="TreeGrafter"/>
</dbReference>
<dbReference type="Pfam" id="PF07969">
    <property type="entry name" value="Amidohydro_3"/>
    <property type="match status" value="2"/>
</dbReference>
<feature type="domain" description="Amidohydrolase 3" evidence="1">
    <location>
        <begin position="44"/>
        <end position="221"/>
    </location>
</feature>
<dbReference type="EMBL" id="CP059066">
    <property type="protein sequence ID" value="QSQ08737.1"/>
    <property type="molecule type" value="Genomic_DNA"/>
</dbReference>
<dbReference type="Gene3D" id="3.20.20.140">
    <property type="entry name" value="Metal-dependent hydrolases"/>
    <property type="match status" value="1"/>
</dbReference>
<dbReference type="InterPro" id="IPR032466">
    <property type="entry name" value="Metal_Hydrolase"/>
</dbReference>
<evidence type="ECO:0000313" key="3">
    <source>
        <dbReference type="Proteomes" id="UP000662904"/>
    </source>
</evidence>
<dbReference type="SUPFAM" id="SSF51556">
    <property type="entry name" value="Metallo-dependent hydrolases"/>
    <property type="match status" value="1"/>
</dbReference>
<dbReference type="KEGG" id="kme:H0A61_01080"/>
<protein>
    <submittedName>
        <fullName evidence="2">N-acyl-D-glutamate deacylase</fullName>
        <ecNumber evidence="2">3.5.1.82</ecNumber>
    </submittedName>
</protein>
<dbReference type="Proteomes" id="UP000662904">
    <property type="component" value="Chromosome"/>
</dbReference>
<dbReference type="Gene3D" id="2.30.40.10">
    <property type="entry name" value="Urease, subunit C, domain 1"/>
    <property type="match status" value="1"/>
</dbReference>
<keyword evidence="3" id="KW-1185">Reference proteome</keyword>
<dbReference type="CDD" id="cd01297">
    <property type="entry name" value="D-aminoacylase"/>
    <property type="match status" value="1"/>
</dbReference>
<proteinExistence type="predicted"/>
<feature type="domain" description="Amidohydrolase 3" evidence="1">
    <location>
        <begin position="433"/>
        <end position="522"/>
    </location>
</feature>
<dbReference type="InterPro" id="IPR011059">
    <property type="entry name" value="Metal-dep_hydrolase_composite"/>
</dbReference>
<accession>A0A8A0RMQ5</accession>
<dbReference type="InterPro" id="IPR013108">
    <property type="entry name" value="Amidohydro_3"/>
</dbReference>
<sequence>MFDILIKNGEIIDGSGAAAFKGDIGIKDEVILEIAPSISEKAMEVINAEGLVVSPGFIDMHSHSDFSLLLNPFGESKIRQGITTELVGNCGFTAAPVRKKYFHELMEYLVNTVILSNKLKKEWKWHSQKDFLDTLTLKGIAFNIASLVGHGTLRIAAMGFANRKPSTSELNSMLEMLEYEMENGIFGLSAGLQYEPGSFASAEELIELCRVVAEYNGIYTVHMKSEGNYLLECILQAIDIAEKTGVSVEISHLKAVNPRNWSKVSEALKLIEEANEKGISVDFDVYPYTAYGSGLMDLIPPQFKDNGVDKMVSLLKSEETRKNVINSMTGDYDTWENPMEGNSWNKVRIASIKTKKNKKYEGKNLNEISKEMGCSPHDAVINLLAEEKGSVKMIFFGMEEKGLCTLMKHPRAIFCTDGRAVAPYGELSKGKVHPRYYGAFPRILGRYAGRRKLLSLEEAVNKMTLRPAQKIGLKQRGMIKKEYYADIVIFDKTKIIDRATFDNPHSYPEGIMYVIVNGTVVISKGEHTGRLPGKLLTNIQN</sequence>
<keyword evidence="2" id="KW-0378">Hydrolase</keyword>
<dbReference type="InterPro" id="IPR023100">
    <property type="entry name" value="D-aminoacylase_insert_dom_sf"/>
</dbReference>
<dbReference type="PANTHER" id="PTHR11647">
    <property type="entry name" value="HYDRANTOINASE/DIHYDROPYRIMIDINASE FAMILY MEMBER"/>
    <property type="match status" value="1"/>
</dbReference>
<dbReference type="PANTHER" id="PTHR11647:SF1">
    <property type="entry name" value="COLLAPSIN RESPONSE MEDIATOR PROTEIN"/>
    <property type="match status" value="1"/>
</dbReference>
<dbReference type="AlphaFoldDB" id="A0A8A0RMQ5"/>
<dbReference type="InterPro" id="IPR050378">
    <property type="entry name" value="Metallo-dep_Hydrolases_sf"/>
</dbReference>
<evidence type="ECO:0000313" key="2">
    <source>
        <dbReference type="EMBL" id="QSQ08737.1"/>
    </source>
</evidence>
<reference evidence="2" key="1">
    <citation type="submission" date="2020-07" db="EMBL/GenBank/DDBJ databases">
        <title>Koleobacter methoxysyntrophicus gen. nov., sp. nov., a novel anaerobic bacterium isolated from deep subsurface oil field and proposal of Koleobacterales ord. nov. in the phylum Firmicutes.</title>
        <authorList>
            <person name="Sakamoto S."/>
            <person name="Tamaki H."/>
        </authorList>
    </citation>
    <scope>NUCLEOTIDE SEQUENCE</scope>
    <source>
        <strain evidence="2">NRmbB1</strain>
    </source>
</reference>
<dbReference type="RefSeq" id="WP_206708941.1">
    <property type="nucleotide sequence ID" value="NZ_CP059066.1"/>
</dbReference>
<dbReference type="EC" id="3.5.1.82" evidence="2"/>
<organism evidence="2 3">
    <name type="scientific">Koleobacter methoxysyntrophicus</name>
    <dbReference type="NCBI Taxonomy" id="2751313"/>
    <lineage>
        <taxon>Bacteria</taxon>
        <taxon>Bacillati</taxon>
        <taxon>Bacillota</taxon>
        <taxon>Clostridia</taxon>
        <taxon>Koleobacterales</taxon>
        <taxon>Koleobacteraceae</taxon>
        <taxon>Koleobacter</taxon>
    </lineage>
</organism>
<dbReference type="Gene3D" id="3.30.1490.130">
    <property type="entry name" value="D-aminoacylase. Domain 3"/>
    <property type="match status" value="1"/>
</dbReference>
<dbReference type="GO" id="GO:0005829">
    <property type="term" value="C:cytosol"/>
    <property type="evidence" value="ECO:0007669"/>
    <property type="project" value="TreeGrafter"/>
</dbReference>
<name>A0A8A0RMQ5_9FIRM</name>
<evidence type="ECO:0000259" key="1">
    <source>
        <dbReference type="Pfam" id="PF07969"/>
    </source>
</evidence>
<dbReference type="SUPFAM" id="SSF51338">
    <property type="entry name" value="Composite domain of metallo-dependent hydrolases"/>
    <property type="match status" value="1"/>
</dbReference>
<gene>
    <name evidence="2" type="primary">dag_1</name>
    <name evidence="2" type="ORF">H0A61_01080</name>
</gene>
<dbReference type="GO" id="GO:0047421">
    <property type="term" value="F:N-acyl-D-glutamate deacylase activity"/>
    <property type="evidence" value="ECO:0007669"/>
    <property type="project" value="UniProtKB-EC"/>
</dbReference>